<keyword evidence="3" id="KW-1185">Reference proteome</keyword>
<dbReference type="InterPro" id="IPR057238">
    <property type="entry name" value="DUF7916"/>
</dbReference>
<proteinExistence type="predicted"/>
<evidence type="ECO:0000313" key="3">
    <source>
        <dbReference type="Proteomes" id="UP001208567"/>
    </source>
</evidence>
<protein>
    <submittedName>
        <fullName evidence="2">PEP phosphonomutase</fullName>
    </submittedName>
</protein>
<evidence type="ECO:0000259" key="1">
    <source>
        <dbReference type="Pfam" id="PF25509"/>
    </source>
</evidence>
<accession>A0ABQ5N6V2</accession>
<dbReference type="RefSeq" id="WP_264850023.1">
    <property type="nucleotide sequence ID" value="NZ_BRXR01000001.1"/>
</dbReference>
<evidence type="ECO:0000313" key="2">
    <source>
        <dbReference type="EMBL" id="GLC30745.1"/>
    </source>
</evidence>
<name>A0ABQ5N6V2_9CLOT</name>
<gene>
    <name evidence="2" type="ORF">bsdE14_21550</name>
</gene>
<dbReference type="Pfam" id="PF25509">
    <property type="entry name" value="DUF7916"/>
    <property type="match status" value="1"/>
</dbReference>
<sequence>MAKRLLDCNSSDYAAMTKSELLEAIAASEGRIVITEIIGVLQPVLVNLSNAELACAFGSDILLLNFFDVYSPVFNGIPKVNGEDIIKEIKRLTGRIVGINLEPVDLSQETIGEIRPISKGRLATADTAKKAYEMGANLILLTGNPGTGVSNKAIINSLKEINSVLNDKIILAAGKMHAAGSLKEAGENIINKKDVAEFIEAGADIILLPAPGTVPGITVEYIKDLVTFIHGKERLALTAIGTSQEGADSQTIKQIALMCKMTGTDLHHIGDAGYAGIAIPENIMDYSIAIKGKRHTYTRMARSINR</sequence>
<comment type="caution">
    <text evidence="2">The sequence shown here is derived from an EMBL/GenBank/DDBJ whole genome shotgun (WGS) entry which is preliminary data.</text>
</comment>
<dbReference type="Proteomes" id="UP001208567">
    <property type="component" value="Unassembled WGS sequence"/>
</dbReference>
<organism evidence="2 3">
    <name type="scientific">Clostridium omnivorum</name>
    <dbReference type="NCBI Taxonomy" id="1604902"/>
    <lineage>
        <taxon>Bacteria</taxon>
        <taxon>Bacillati</taxon>
        <taxon>Bacillota</taxon>
        <taxon>Clostridia</taxon>
        <taxon>Eubacteriales</taxon>
        <taxon>Clostridiaceae</taxon>
        <taxon>Clostridium</taxon>
    </lineage>
</organism>
<reference evidence="2 3" key="1">
    <citation type="journal article" date="2024" name="Int. J. Syst. Evol. Microbiol.">
        <title>Clostridium omnivorum sp. nov., isolated from anoxic soil under the treatment of reductive soil disinfestation.</title>
        <authorList>
            <person name="Ueki A."/>
            <person name="Tonouchi A."/>
            <person name="Kaku N."/>
            <person name="Honma S."/>
            <person name="Ueki K."/>
        </authorList>
    </citation>
    <scope>NUCLEOTIDE SEQUENCE [LARGE SCALE GENOMIC DNA]</scope>
    <source>
        <strain evidence="2 3">E14</strain>
    </source>
</reference>
<dbReference type="EMBL" id="BRXR01000001">
    <property type="protein sequence ID" value="GLC30745.1"/>
    <property type="molecule type" value="Genomic_DNA"/>
</dbReference>
<feature type="domain" description="DUF7916" evidence="1">
    <location>
        <begin position="6"/>
        <end position="306"/>
    </location>
</feature>
<dbReference type="SUPFAM" id="SSF51412">
    <property type="entry name" value="Inosine monophosphate dehydrogenase (IMPDH)"/>
    <property type="match status" value="1"/>
</dbReference>